<feature type="transmembrane region" description="Helical" evidence="7">
    <location>
        <begin position="7"/>
        <end position="30"/>
    </location>
</feature>
<feature type="transmembrane region" description="Helical" evidence="7">
    <location>
        <begin position="441"/>
        <end position="462"/>
    </location>
</feature>
<dbReference type="RefSeq" id="WP_109275752.1">
    <property type="nucleotide sequence ID" value="NZ_QFKX01000003.1"/>
</dbReference>
<evidence type="ECO:0000256" key="7">
    <source>
        <dbReference type="SAM" id="Phobius"/>
    </source>
</evidence>
<gene>
    <name evidence="8" type="ORF">DEO23_09285</name>
</gene>
<evidence type="ECO:0000256" key="3">
    <source>
        <dbReference type="ARBA" id="ARBA00022692"/>
    </source>
</evidence>
<evidence type="ECO:0000313" key="8">
    <source>
        <dbReference type="EMBL" id="PWH06005.1"/>
    </source>
</evidence>
<name>A0A2U2RJN2_9MICO</name>
<dbReference type="Proteomes" id="UP000245590">
    <property type="component" value="Unassembled WGS sequence"/>
</dbReference>
<dbReference type="InterPro" id="IPR011701">
    <property type="entry name" value="MFS"/>
</dbReference>
<accession>A0A2U2RJN2</accession>
<feature type="transmembrane region" description="Helical" evidence="7">
    <location>
        <begin position="268"/>
        <end position="288"/>
    </location>
</feature>
<feature type="transmembrane region" description="Helical" evidence="7">
    <location>
        <begin position="355"/>
        <end position="378"/>
    </location>
</feature>
<dbReference type="GO" id="GO:0005886">
    <property type="term" value="C:plasma membrane"/>
    <property type="evidence" value="ECO:0007669"/>
    <property type="project" value="UniProtKB-SubCell"/>
</dbReference>
<reference evidence="8 9" key="1">
    <citation type="submission" date="2018-05" db="EMBL/GenBank/DDBJ databases">
        <title>Brachybacterium sp. M1HQ-2T, whole genome shotgun sequence.</title>
        <authorList>
            <person name="Tuo L."/>
        </authorList>
    </citation>
    <scope>NUCLEOTIDE SEQUENCE [LARGE SCALE GENOMIC DNA]</scope>
    <source>
        <strain evidence="8 9">M1HQ-2</strain>
    </source>
</reference>
<evidence type="ECO:0000256" key="5">
    <source>
        <dbReference type="ARBA" id="ARBA00023136"/>
    </source>
</evidence>
<dbReference type="PANTHER" id="PTHR23513">
    <property type="entry name" value="INTEGRAL MEMBRANE EFFLUX PROTEIN-RELATED"/>
    <property type="match status" value="1"/>
</dbReference>
<evidence type="ECO:0000256" key="1">
    <source>
        <dbReference type="ARBA" id="ARBA00004651"/>
    </source>
</evidence>
<dbReference type="InterPro" id="IPR036259">
    <property type="entry name" value="MFS_trans_sf"/>
</dbReference>
<feature type="transmembrane region" description="Helical" evidence="7">
    <location>
        <begin position="300"/>
        <end position="321"/>
    </location>
</feature>
<evidence type="ECO:0000313" key="9">
    <source>
        <dbReference type="Proteomes" id="UP000245590"/>
    </source>
</evidence>
<keyword evidence="4 7" id="KW-1133">Transmembrane helix</keyword>
<feature type="compositionally biased region" description="Low complexity" evidence="6">
    <location>
        <begin position="220"/>
        <end position="242"/>
    </location>
</feature>
<feature type="transmembrane region" description="Helical" evidence="7">
    <location>
        <begin position="69"/>
        <end position="91"/>
    </location>
</feature>
<organism evidence="8 9">
    <name type="scientific">Brachybacterium endophyticum</name>
    <dbReference type="NCBI Taxonomy" id="2182385"/>
    <lineage>
        <taxon>Bacteria</taxon>
        <taxon>Bacillati</taxon>
        <taxon>Actinomycetota</taxon>
        <taxon>Actinomycetes</taxon>
        <taxon>Micrococcales</taxon>
        <taxon>Dermabacteraceae</taxon>
        <taxon>Brachybacterium</taxon>
    </lineage>
</organism>
<keyword evidence="5 7" id="KW-0472">Membrane</keyword>
<dbReference type="Pfam" id="PF07690">
    <property type="entry name" value="MFS_1"/>
    <property type="match status" value="1"/>
</dbReference>
<evidence type="ECO:0000256" key="2">
    <source>
        <dbReference type="ARBA" id="ARBA00022475"/>
    </source>
</evidence>
<dbReference type="PANTHER" id="PTHR23513:SF6">
    <property type="entry name" value="MAJOR FACILITATOR SUPERFAMILY ASSOCIATED DOMAIN-CONTAINING PROTEIN"/>
    <property type="match status" value="1"/>
</dbReference>
<feature type="transmembrane region" description="Helical" evidence="7">
    <location>
        <begin position="173"/>
        <end position="190"/>
    </location>
</feature>
<dbReference type="Gene3D" id="1.20.1250.20">
    <property type="entry name" value="MFS general substrate transporter like domains"/>
    <property type="match status" value="1"/>
</dbReference>
<dbReference type="OrthoDB" id="7441468at2"/>
<dbReference type="EMBL" id="QFKX01000003">
    <property type="protein sequence ID" value="PWH06005.1"/>
    <property type="molecule type" value="Genomic_DNA"/>
</dbReference>
<protein>
    <submittedName>
        <fullName evidence="8">MFS transporter</fullName>
    </submittedName>
</protein>
<evidence type="ECO:0000256" key="4">
    <source>
        <dbReference type="ARBA" id="ARBA00022989"/>
    </source>
</evidence>
<feature type="transmembrane region" description="Helical" evidence="7">
    <location>
        <begin position="333"/>
        <end position="349"/>
    </location>
</feature>
<feature type="transmembrane region" description="Helical" evidence="7">
    <location>
        <begin position="36"/>
        <end position="57"/>
    </location>
</feature>
<feature type="transmembrane region" description="Helical" evidence="7">
    <location>
        <begin position="141"/>
        <end position="167"/>
    </location>
</feature>
<proteinExistence type="predicted"/>
<keyword evidence="3 7" id="KW-0812">Transmembrane</keyword>
<feature type="transmembrane region" description="Helical" evidence="7">
    <location>
        <begin position="103"/>
        <end position="120"/>
    </location>
</feature>
<sequence>MKSFHRVLVNTAIANVTTGFLWFALTFWIYLETRSVLATGVIGGAYMGLVALCSLFFGVVVDHTRKKSVMALSSLITVSAYLVAGALWLVLPHEWFLRVDSPAFWLFVLLILGGSVVENMRNIALSTTVTLLVPDGSRDRANGLVGMVQGVAFMVTSVFSGLAIGFLGMGPTLLIAIVATCGALLHLITVRIPEDRIATAAEAAAAVAADAAAHAEAGGEADGSSTAAAPAPSVPVTAAAPEPARPPTLRERIDLSGSLRSIRSVPGLLALILFACFNNLVGGVYMALMDPYGLELLSAQAWGIILGVTSTGFIVGGMIVAKAGLGANPVRTLLLLNIGVAAVGGTFAIRESWILFAVGIFVYMSMIPAAEAAEQTVLQRVVPFERQGRVFGFAQSVEVAAAPISAFLVAPMAEFWVIPWAESEPGRAGVSWLLGEGSTRGIALMFLLAGVVMLVAVAVAFASPQYRRLSTYYAASRADPAATGTGSAAGAPL</sequence>
<evidence type="ECO:0000256" key="6">
    <source>
        <dbReference type="SAM" id="MobiDB-lite"/>
    </source>
</evidence>
<keyword evidence="2" id="KW-1003">Cell membrane</keyword>
<comment type="subcellular location">
    <subcellularLocation>
        <location evidence="1">Cell membrane</location>
        <topology evidence="1">Multi-pass membrane protein</topology>
    </subcellularLocation>
</comment>
<dbReference type="SUPFAM" id="SSF103473">
    <property type="entry name" value="MFS general substrate transporter"/>
    <property type="match status" value="1"/>
</dbReference>
<feature type="transmembrane region" description="Helical" evidence="7">
    <location>
        <begin position="399"/>
        <end position="421"/>
    </location>
</feature>
<comment type="caution">
    <text evidence="8">The sequence shown here is derived from an EMBL/GenBank/DDBJ whole genome shotgun (WGS) entry which is preliminary data.</text>
</comment>
<dbReference type="GO" id="GO:0022857">
    <property type="term" value="F:transmembrane transporter activity"/>
    <property type="evidence" value="ECO:0007669"/>
    <property type="project" value="InterPro"/>
</dbReference>
<keyword evidence="9" id="KW-1185">Reference proteome</keyword>
<feature type="region of interest" description="Disordered" evidence="6">
    <location>
        <begin position="220"/>
        <end position="247"/>
    </location>
</feature>
<dbReference type="AlphaFoldDB" id="A0A2U2RJN2"/>